<evidence type="ECO:0000256" key="3">
    <source>
        <dbReference type="ARBA" id="ARBA00022801"/>
    </source>
</evidence>
<dbReference type="Gene3D" id="3.90.70.10">
    <property type="entry name" value="Cysteine proteinases"/>
    <property type="match status" value="1"/>
</dbReference>
<dbReference type="PANTHER" id="PTHR12411">
    <property type="entry name" value="CYSTEINE PROTEASE FAMILY C1-RELATED"/>
    <property type="match status" value="1"/>
</dbReference>
<keyword evidence="3" id="KW-0378">Hydrolase</keyword>
<dbReference type="CDD" id="cd02248">
    <property type="entry name" value="Peptidase_C1A"/>
    <property type="match status" value="1"/>
</dbReference>
<evidence type="ECO:0000256" key="5">
    <source>
        <dbReference type="ARBA" id="ARBA00023145"/>
    </source>
</evidence>
<dbReference type="FunFam" id="3.90.70.10:FF:000332">
    <property type="entry name" value="Cathepsin L1"/>
    <property type="match status" value="1"/>
</dbReference>
<keyword evidence="6" id="KW-1015">Disulfide bond</keyword>
<dbReference type="InterPro" id="IPR013201">
    <property type="entry name" value="Prot_inhib_I29"/>
</dbReference>
<dbReference type="InterPro" id="IPR039417">
    <property type="entry name" value="Peptidase_C1A_papain-like"/>
</dbReference>
<dbReference type="PROSITE" id="PS00139">
    <property type="entry name" value="THIOL_PROTEASE_CYS"/>
    <property type="match status" value="1"/>
</dbReference>
<keyword evidence="2" id="KW-0645">Protease</keyword>
<dbReference type="AlphaFoldDB" id="A0A8C6SAI4"/>
<evidence type="ECO:0000256" key="1">
    <source>
        <dbReference type="ARBA" id="ARBA00008455"/>
    </source>
</evidence>
<dbReference type="Proteomes" id="UP000694523">
    <property type="component" value="Unplaced"/>
</dbReference>
<organism evidence="9 10">
    <name type="scientific">Neogobius melanostomus</name>
    <name type="common">round goby</name>
    <dbReference type="NCBI Taxonomy" id="47308"/>
    <lineage>
        <taxon>Eukaryota</taxon>
        <taxon>Metazoa</taxon>
        <taxon>Chordata</taxon>
        <taxon>Craniata</taxon>
        <taxon>Vertebrata</taxon>
        <taxon>Euteleostomi</taxon>
        <taxon>Actinopterygii</taxon>
        <taxon>Neopterygii</taxon>
        <taxon>Teleostei</taxon>
        <taxon>Neoteleostei</taxon>
        <taxon>Acanthomorphata</taxon>
        <taxon>Gobiaria</taxon>
        <taxon>Gobiiformes</taxon>
        <taxon>Gobioidei</taxon>
        <taxon>Gobiidae</taxon>
        <taxon>Benthophilinae</taxon>
        <taxon>Neogobiini</taxon>
        <taxon>Neogobius</taxon>
    </lineage>
</organism>
<sequence length="294" mass="32546">MRKKGESCKPKNPIPTVKYGGGSIMLWGCFAAGMTGAHHKIDDIKIERKYWIHVSFYKVYVEELGRRGLWEKNLNHVNHHNLEASLGRHTYTLAVNHLSDLTEPDMLQMVAPLKLPEGFKITPTPHEETDVAVPDSVDWSQFGYVTSVKNQGSCGSCWAFSSAGALEGLWAKTKGKLVNLSPQNLVDCSQSFGTSGCGGGWPHNAFKYVIGNHGIDSEVFYPYEGRDGSCHYNPQYRAAGASSYRFVSPNEQSLKLAVATIGPISVAIDATDLSYYRSGERRKNTVVCRPKRDI</sequence>
<dbReference type="SMART" id="SM00848">
    <property type="entry name" value="Inhibitor_I29"/>
    <property type="match status" value="1"/>
</dbReference>
<dbReference type="InterPro" id="IPR013128">
    <property type="entry name" value="Peptidase_C1A"/>
</dbReference>
<dbReference type="InterPro" id="IPR038765">
    <property type="entry name" value="Papain-like_cys_pep_sf"/>
</dbReference>
<protein>
    <submittedName>
        <fullName evidence="9">Uncharacterized protein</fullName>
    </submittedName>
</protein>
<evidence type="ECO:0000256" key="2">
    <source>
        <dbReference type="ARBA" id="ARBA00022670"/>
    </source>
</evidence>
<keyword evidence="10" id="KW-1185">Reference proteome</keyword>
<name>A0A8C6SAI4_9GOBI</name>
<evidence type="ECO:0000259" key="8">
    <source>
        <dbReference type="SMART" id="SM00848"/>
    </source>
</evidence>
<feature type="domain" description="Cathepsin propeptide inhibitor" evidence="8">
    <location>
        <begin position="51"/>
        <end position="106"/>
    </location>
</feature>
<keyword evidence="5" id="KW-0865">Zymogen</keyword>
<dbReference type="Pfam" id="PF00112">
    <property type="entry name" value="Peptidase_C1"/>
    <property type="match status" value="1"/>
</dbReference>
<comment type="similarity">
    <text evidence="1">Belongs to the peptidase C1 family.</text>
</comment>
<accession>A0A8C6SAI4</accession>
<reference evidence="9" key="2">
    <citation type="submission" date="2025-09" db="UniProtKB">
        <authorList>
            <consortium name="Ensembl"/>
        </authorList>
    </citation>
    <scope>IDENTIFICATION</scope>
</reference>
<dbReference type="InterPro" id="IPR000169">
    <property type="entry name" value="Pept_cys_AS"/>
</dbReference>
<evidence type="ECO:0000256" key="4">
    <source>
        <dbReference type="ARBA" id="ARBA00022807"/>
    </source>
</evidence>
<dbReference type="SMART" id="SM00645">
    <property type="entry name" value="Pept_C1"/>
    <property type="match status" value="1"/>
</dbReference>
<dbReference type="GO" id="GO:0008234">
    <property type="term" value="F:cysteine-type peptidase activity"/>
    <property type="evidence" value="ECO:0007669"/>
    <property type="project" value="UniProtKB-KW"/>
</dbReference>
<dbReference type="Pfam" id="PF08246">
    <property type="entry name" value="Inhibitor_I29"/>
    <property type="match status" value="1"/>
</dbReference>
<dbReference type="InterPro" id="IPR000668">
    <property type="entry name" value="Peptidase_C1A_C"/>
</dbReference>
<dbReference type="SUPFAM" id="SSF54001">
    <property type="entry name" value="Cysteine proteinases"/>
    <property type="match status" value="1"/>
</dbReference>
<dbReference type="GO" id="GO:0006508">
    <property type="term" value="P:proteolysis"/>
    <property type="evidence" value="ECO:0007669"/>
    <property type="project" value="UniProtKB-KW"/>
</dbReference>
<dbReference type="Ensembl" id="ENSNMLT00000003318.1">
    <property type="protein sequence ID" value="ENSNMLP00000002881.1"/>
    <property type="gene ID" value="ENSNMLG00000002101.1"/>
</dbReference>
<reference evidence="9" key="1">
    <citation type="submission" date="2025-08" db="UniProtKB">
        <authorList>
            <consortium name="Ensembl"/>
        </authorList>
    </citation>
    <scope>IDENTIFICATION</scope>
</reference>
<feature type="domain" description="Peptidase C1A papain C-terminal" evidence="7">
    <location>
        <begin position="133"/>
        <end position="291"/>
    </location>
</feature>
<evidence type="ECO:0000256" key="6">
    <source>
        <dbReference type="ARBA" id="ARBA00023157"/>
    </source>
</evidence>
<evidence type="ECO:0000313" key="9">
    <source>
        <dbReference type="Ensembl" id="ENSNMLP00000002881.1"/>
    </source>
</evidence>
<evidence type="ECO:0000259" key="7">
    <source>
        <dbReference type="SMART" id="SM00645"/>
    </source>
</evidence>
<keyword evidence="4" id="KW-0788">Thiol protease</keyword>
<evidence type="ECO:0000313" key="10">
    <source>
        <dbReference type="Proteomes" id="UP000694523"/>
    </source>
</evidence>
<proteinExistence type="inferred from homology"/>